<evidence type="ECO:0000313" key="1">
    <source>
        <dbReference type="EMBL" id="CAJ1977962.1"/>
    </source>
</evidence>
<sequence>MNLPLNHCYDFIINLYIYGGCNSLTNFTLDFFPKPCVLTLCGCPNLQKISQGYPHNHLRNLTIQTCSQFESFPSEGLSAPQLENFYIANLEILKSLPEHKPELLPSLTNMWITDCPGVEFSDGLKLSNCSKPVASLKEAWGANPSLERLFISEEDVESFPGEGLLPLSLTTLTIYDCPNLKKLDYNGLSKLSSVEELFLRKCPILQCLPEEGLPESISTLQIINCPLLKQSCKKQGEDWEKIADIKNIWIDHERKTWIIVKAVKWGSFWHCFFDDCSLLAGFMVLWISREIQSNNASAVNEALNEIHVEEEYYDRLDNQFTCITT</sequence>
<dbReference type="PANTHER" id="PTHR34630:SF98">
    <property type="entry name" value="LEUCINE-RICH REPEAT DOMAIN, L DOMAIN-CONTAINING PROTEIN"/>
    <property type="match status" value="1"/>
</dbReference>
<name>A0AA86W3Z1_9FABA</name>
<dbReference type="AlphaFoldDB" id="A0AA86W3Z1"/>
<protein>
    <submittedName>
        <fullName evidence="1">Uncharacterized protein</fullName>
    </submittedName>
</protein>
<dbReference type="Proteomes" id="UP001189624">
    <property type="component" value="Chromosome 11"/>
</dbReference>
<dbReference type="PANTHER" id="PTHR34630">
    <property type="entry name" value="OS11G0677101 PROTEIN"/>
    <property type="match status" value="1"/>
</dbReference>
<proteinExistence type="predicted"/>
<organism evidence="1 2">
    <name type="scientific">Sphenostylis stenocarpa</name>
    <dbReference type="NCBI Taxonomy" id="92480"/>
    <lineage>
        <taxon>Eukaryota</taxon>
        <taxon>Viridiplantae</taxon>
        <taxon>Streptophyta</taxon>
        <taxon>Embryophyta</taxon>
        <taxon>Tracheophyta</taxon>
        <taxon>Spermatophyta</taxon>
        <taxon>Magnoliopsida</taxon>
        <taxon>eudicotyledons</taxon>
        <taxon>Gunneridae</taxon>
        <taxon>Pentapetalae</taxon>
        <taxon>rosids</taxon>
        <taxon>fabids</taxon>
        <taxon>Fabales</taxon>
        <taxon>Fabaceae</taxon>
        <taxon>Papilionoideae</taxon>
        <taxon>50 kb inversion clade</taxon>
        <taxon>NPAAA clade</taxon>
        <taxon>indigoferoid/millettioid clade</taxon>
        <taxon>Phaseoleae</taxon>
        <taxon>Sphenostylis</taxon>
    </lineage>
</organism>
<keyword evidence="2" id="KW-1185">Reference proteome</keyword>
<dbReference type="InterPro" id="IPR032675">
    <property type="entry name" value="LRR_dom_sf"/>
</dbReference>
<dbReference type="Gramene" id="rna-AYBTSS11_LOCUS30133">
    <property type="protein sequence ID" value="CAJ1977962.1"/>
    <property type="gene ID" value="gene-AYBTSS11_LOCUS30133"/>
</dbReference>
<reference evidence="1" key="1">
    <citation type="submission" date="2023-10" db="EMBL/GenBank/DDBJ databases">
        <authorList>
            <person name="Domelevo Entfellner J.-B."/>
        </authorList>
    </citation>
    <scope>NUCLEOTIDE SEQUENCE</scope>
</reference>
<evidence type="ECO:0000313" key="2">
    <source>
        <dbReference type="Proteomes" id="UP001189624"/>
    </source>
</evidence>
<gene>
    <name evidence="1" type="ORF">AYBTSS11_LOCUS30133</name>
</gene>
<dbReference type="EMBL" id="OY731408">
    <property type="protein sequence ID" value="CAJ1977962.1"/>
    <property type="molecule type" value="Genomic_DNA"/>
</dbReference>
<accession>A0AA86W3Z1</accession>
<dbReference type="Gene3D" id="3.80.10.10">
    <property type="entry name" value="Ribonuclease Inhibitor"/>
    <property type="match status" value="2"/>
</dbReference>
<dbReference type="SUPFAM" id="SSF52058">
    <property type="entry name" value="L domain-like"/>
    <property type="match status" value="1"/>
</dbReference>